<feature type="region of interest" description="Disordered" evidence="1">
    <location>
        <begin position="547"/>
        <end position="579"/>
    </location>
</feature>
<evidence type="ECO:0000256" key="1">
    <source>
        <dbReference type="SAM" id="MobiDB-lite"/>
    </source>
</evidence>
<proteinExistence type="predicted"/>
<reference evidence="2" key="1">
    <citation type="submission" date="2021-01" db="EMBL/GenBank/DDBJ databases">
        <authorList>
            <person name="Corre E."/>
            <person name="Pelletier E."/>
            <person name="Niang G."/>
            <person name="Scheremetjew M."/>
            <person name="Finn R."/>
            <person name="Kale V."/>
            <person name="Holt S."/>
            <person name="Cochrane G."/>
            <person name="Meng A."/>
            <person name="Brown T."/>
            <person name="Cohen L."/>
        </authorList>
    </citation>
    <scope>NUCLEOTIDE SEQUENCE</scope>
    <source>
        <strain evidence="2">GSO104</strain>
    </source>
</reference>
<name>A0A7S4QF12_9STRA</name>
<gene>
    <name evidence="2" type="ORF">DBRI00130_LOCUS1886</name>
</gene>
<sequence length="772" mass="84846">MGNSWGFDGDQKYAPMLSSWSKIKLGWVDPVPITHDGTYFLDPLHSNREVYVIEEKYAQNEYLLIENRQHTVSPYVFENKLPRPGLAIFHIDDDSSYGSEGHPHMEGWPENGQHYRVALLQADGDYHLERLPGLRGDFGDLFSEWGAHSIGPDGTSEGKQYPNTNSYGGSSIVTTGVHIKSIRTSQKTMSLEVSGLSPPPAQIDGQLTTTFVGGNYQAGNMFDLRATQDLTIDKIDIHTRETHMVSVVIYSRQGTFVGHESDFQDWQLHGITEVMGQGDSNPTPVDGFNPIHVTPDSPTGVYVTLQNGVMDYSSSGEVGDLFADDGKLSMTVGTGNRHSFQQFWRNRVFNGRFYYTLGTVTSGPTKAPTLQPTTSPTPYPLQTVSAPFRGGNGQSGVMFDIVAIDSLELVSIDINSESTRNEYTVEVWTIEGSYKDHSHSKDGWTGHGVVVTQGMGEGQPTVLSGFSPIHIEEGQTKGIYITDREGNMKYSSGVNGQGAILVGNENLHVLEGSGCRYPFGKSYTPRVVNANFHYKLASGLYSGVGSTESPSKAPTISPTANPTATRSDSDEKSITTTWESNNGQAGNMFNIQPWKTIMITSFDLHCEKTELVHLKIYMKEGTYIGFEASPASWGDPICETDVIGQGSGNPTPVPDGCFDPITADAFKEYSFYITLTTGDLRYTKINNDDEGDVFVENSDLTVFRGIGVRYEFGGIKGAGGVYRPRLWNGDIKYYVEDECHMKGEPCNVGSDCCVRHVCNDGVCDYMVDAVYF</sequence>
<feature type="compositionally biased region" description="Polar residues" evidence="1">
    <location>
        <begin position="547"/>
        <end position="566"/>
    </location>
</feature>
<accession>A0A7S4QF12</accession>
<dbReference type="PANTHER" id="PTHR33683">
    <property type="entry name" value="1, PUTATIVE-RELATED"/>
    <property type="match status" value="1"/>
</dbReference>
<protein>
    <submittedName>
        <fullName evidence="2">Uncharacterized protein</fullName>
    </submittedName>
</protein>
<evidence type="ECO:0000313" key="2">
    <source>
        <dbReference type="EMBL" id="CAE4581703.1"/>
    </source>
</evidence>
<dbReference type="EMBL" id="HBNS01002349">
    <property type="protein sequence ID" value="CAE4581703.1"/>
    <property type="molecule type" value="Transcribed_RNA"/>
</dbReference>
<dbReference type="AlphaFoldDB" id="A0A7S4QF12"/>
<organism evidence="2">
    <name type="scientific">Ditylum brightwellii</name>
    <dbReference type="NCBI Taxonomy" id="49249"/>
    <lineage>
        <taxon>Eukaryota</taxon>
        <taxon>Sar</taxon>
        <taxon>Stramenopiles</taxon>
        <taxon>Ochrophyta</taxon>
        <taxon>Bacillariophyta</taxon>
        <taxon>Mediophyceae</taxon>
        <taxon>Lithodesmiophycidae</taxon>
        <taxon>Lithodesmiales</taxon>
        <taxon>Lithodesmiaceae</taxon>
        <taxon>Ditylum</taxon>
    </lineage>
</organism>
<dbReference type="PANTHER" id="PTHR33683:SF46">
    <property type="entry name" value="SUSHI DOMAIN-CONTAINING PROTEIN"/>
    <property type="match status" value="1"/>
</dbReference>